<evidence type="ECO:0000313" key="2">
    <source>
        <dbReference type="EMBL" id="OAV94618.1"/>
    </source>
</evidence>
<gene>
    <name evidence="2" type="ORF">PTTG_10105</name>
</gene>
<feature type="region of interest" description="Disordered" evidence="1">
    <location>
        <begin position="474"/>
        <end position="515"/>
    </location>
</feature>
<feature type="compositionally biased region" description="Pro residues" evidence="1">
    <location>
        <begin position="1"/>
        <end position="10"/>
    </location>
</feature>
<sequence length="515" mass="56333">MSDTAPPPSTQPGNGNAGAPPPSHDEAWISDLVDSLVPKFQAAGSTSAGDSAMRTDDEGPARAEESQVRSELDDPMRLDPEFVVNQARNERNQAGKAADDRRAGRRAKGIAQKGVLAEHYDKFSRSIQVFIKFFLGNPEKPQTFPHAPTESELAAQYWVENRGKVILQQLDRVRASLSNKPAAEVEYYIGVAEKEIRQNIKSPPFVAAASQGPVKGSIPISPSEKADVERALALAGISRVTFVWEAIQTGDPSAWNSTIVDVLASKAVEWIRRKTPVKDDQASQAPAIIQRWLQTKSRELRECQNMDPDTYDRLKKQKASKDQHQRWRKRILLKRCSMVDHLFPKNIQLAHIVEQKDCGSDIEDAGDNVAPVSLIPDWRSDDLTAILHCLDKMTIARGEHHKTIAANEKLYARSKKNFKSTKGIIGVPRSLPLDAYSKLYWSRISPYERDTISKVPAIGLNVIAQNLQEACKPGSLATGSTSSAPTTSNASNGAAGGSTGGQSHLAAGGSMHMDH</sequence>
<reference evidence="3 4" key="3">
    <citation type="journal article" date="2017" name="G3 (Bethesda)">
        <title>Comparative analysis highlights variable genome content of wheat rusts and divergence of the mating loci.</title>
        <authorList>
            <person name="Cuomo C.A."/>
            <person name="Bakkeren G."/>
            <person name="Khalil H.B."/>
            <person name="Panwar V."/>
            <person name="Joly D."/>
            <person name="Linning R."/>
            <person name="Sakthikumar S."/>
            <person name="Song X."/>
            <person name="Adiconis X."/>
            <person name="Fan L."/>
            <person name="Goldberg J.M."/>
            <person name="Levin J.Z."/>
            <person name="Young S."/>
            <person name="Zeng Q."/>
            <person name="Anikster Y."/>
            <person name="Bruce M."/>
            <person name="Wang M."/>
            <person name="Yin C."/>
            <person name="McCallum B."/>
            <person name="Szabo L.J."/>
            <person name="Hulbert S."/>
            <person name="Chen X."/>
            <person name="Fellers J.P."/>
        </authorList>
    </citation>
    <scope>NUCLEOTIDE SEQUENCE</scope>
    <source>
        <strain evidence="4">Isolate 1-1 / race 1 (BBBD)</strain>
        <strain evidence="3">isolate 1-1 / race 1 (BBBD)</strain>
    </source>
</reference>
<dbReference type="VEuPathDB" id="FungiDB:PTTG_10105"/>
<feature type="region of interest" description="Disordered" evidence="1">
    <location>
        <begin position="1"/>
        <end position="27"/>
    </location>
</feature>
<feature type="compositionally biased region" description="Low complexity" evidence="1">
    <location>
        <begin position="477"/>
        <end position="493"/>
    </location>
</feature>
<proteinExistence type="predicted"/>
<protein>
    <submittedName>
        <fullName evidence="2 3">Uncharacterized protein</fullName>
    </submittedName>
</protein>
<dbReference type="Proteomes" id="UP000005240">
    <property type="component" value="Unassembled WGS sequence"/>
</dbReference>
<reference evidence="2" key="1">
    <citation type="submission" date="2009-11" db="EMBL/GenBank/DDBJ databases">
        <authorList>
            <consortium name="The Broad Institute Genome Sequencing Platform"/>
            <person name="Ward D."/>
            <person name="Feldgarden M."/>
            <person name="Earl A."/>
            <person name="Young S.K."/>
            <person name="Zeng Q."/>
            <person name="Koehrsen M."/>
            <person name="Alvarado L."/>
            <person name="Berlin A."/>
            <person name="Bochicchio J."/>
            <person name="Borenstein D."/>
            <person name="Chapman S.B."/>
            <person name="Chen Z."/>
            <person name="Engels R."/>
            <person name="Freedman E."/>
            <person name="Gellesch M."/>
            <person name="Goldberg J."/>
            <person name="Griggs A."/>
            <person name="Gujja S."/>
            <person name="Heilman E."/>
            <person name="Heiman D."/>
            <person name="Hepburn T."/>
            <person name="Howarth C."/>
            <person name="Jen D."/>
            <person name="Larson L."/>
            <person name="Lewis B."/>
            <person name="Mehta T."/>
            <person name="Park D."/>
            <person name="Pearson M."/>
            <person name="Roberts A."/>
            <person name="Saif S."/>
            <person name="Shea T."/>
            <person name="Shenoy N."/>
            <person name="Sisk P."/>
            <person name="Stolte C."/>
            <person name="Sykes S."/>
            <person name="Thomson T."/>
            <person name="Walk T."/>
            <person name="White J."/>
            <person name="Yandava C."/>
            <person name="Izard J."/>
            <person name="Baranova O.V."/>
            <person name="Blanton J.M."/>
            <person name="Tanner A.C."/>
            <person name="Dewhirst F.E."/>
            <person name="Haas B."/>
            <person name="Nusbaum C."/>
            <person name="Birren B."/>
        </authorList>
    </citation>
    <scope>NUCLEOTIDE SEQUENCE [LARGE SCALE GENOMIC DNA]</scope>
    <source>
        <strain evidence="2">1-1 BBBD Race 1</strain>
    </source>
</reference>
<dbReference type="EMBL" id="ADAS02000038">
    <property type="protein sequence ID" value="OAV94618.1"/>
    <property type="molecule type" value="Genomic_DNA"/>
</dbReference>
<evidence type="ECO:0000256" key="1">
    <source>
        <dbReference type="SAM" id="MobiDB-lite"/>
    </source>
</evidence>
<reference evidence="3" key="4">
    <citation type="submission" date="2025-05" db="UniProtKB">
        <authorList>
            <consortium name="EnsemblFungi"/>
        </authorList>
    </citation>
    <scope>IDENTIFICATION</scope>
    <source>
        <strain evidence="3">isolate 1-1 / race 1 (BBBD)</strain>
    </source>
</reference>
<organism evidence="2">
    <name type="scientific">Puccinia triticina (isolate 1-1 / race 1 (BBBD))</name>
    <name type="common">Brown leaf rust fungus</name>
    <dbReference type="NCBI Taxonomy" id="630390"/>
    <lineage>
        <taxon>Eukaryota</taxon>
        <taxon>Fungi</taxon>
        <taxon>Dikarya</taxon>
        <taxon>Basidiomycota</taxon>
        <taxon>Pucciniomycotina</taxon>
        <taxon>Pucciniomycetes</taxon>
        <taxon>Pucciniales</taxon>
        <taxon>Pucciniaceae</taxon>
        <taxon>Puccinia</taxon>
    </lineage>
</organism>
<keyword evidence="4" id="KW-1185">Reference proteome</keyword>
<feature type="region of interest" description="Disordered" evidence="1">
    <location>
        <begin position="39"/>
        <end position="106"/>
    </location>
</feature>
<dbReference type="EnsemblFungi" id="PTTG_10105-t43_1">
    <property type="protein sequence ID" value="PTTG_10105-t43_1-p1"/>
    <property type="gene ID" value="PTTG_10105"/>
</dbReference>
<name>A0A180GQB2_PUCT1</name>
<feature type="compositionally biased region" description="Basic and acidic residues" evidence="1">
    <location>
        <begin position="88"/>
        <end position="102"/>
    </location>
</feature>
<feature type="compositionally biased region" description="Basic and acidic residues" evidence="1">
    <location>
        <begin position="53"/>
        <end position="80"/>
    </location>
</feature>
<evidence type="ECO:0000313" key="3">
    <source>
        <dbReference type="EnsemblFungi" id="PTTG_10105-t43_1-p1"/>
    </source>
</evidence>
<accession>A0A180GQB2</accession>
<evidence type="ECO:0000313" key="4">
    <source>
        <dbReference type="Proteomes" id="UP000005240"/>
    </source>
</evidence>
<dbReference type="AlphaFoldDB" id="A0A180GQB2"/>
<reference evidence="2" key="2">
    <citation type="submission" date="2016-05" db="EMBL/GenBank/DDBJ databases">
        <title>Comparative analysis highlights variable genome content of wheat rusts and divergence of the mating loci.</title>
        <authorList>
            <person name="Cuomo C.A."/>
            <person name="Bakkeren G."/>
            <person name="Szabo L."/>
            <person name="Khalil H."/>
            <person name="Joly D."/>
            <person name="Goldberg J."/>
            <person name="Young S."/>
            <person name="Zeng Q."/>
            <person name="Fellers J."/>
        </authorList>
    </citation>
    <scope>NUCLEOTIDE SEQUENCE [LARGE SCALE GENOMIC DNA]</scope>
    <source>
        <strain evidence="2">1-1 BBBD Race 1</strain>
    </source>
</reference>